<dbReference type="InterPro" id="IPR015807">
    <property type="entry name" value="His-tRNA-ligase"/>
</dbReference>
<keyword evidence="5" id="KW-0648">Protein biosynthesis</keyword>
<evidence type="ECO:0000256" key="4">
    <source>
        <dbReference type="ARBA" id="ARBA00047639"/>
    </source>
</evidence>
<comment type="similarity">
    <text evidence="1 5">Belongs to the class-II aminoacyl-tRNA synthetase family.</text>
</comment>
<dbReference type="Pfam" id="PF13393">
    <property type="entry name" value="tRNA-synt_His"/>
    <property type="match status" value="1"/>
</dbReference>
<evidence type="ECO:0000256" key="1">
    <source>
        <dbReference type="ARBA" id="ARBA00008226"/>
    </source>
</evidence>
<dbReference type="InterPro" id="IPR004154">
    <property type="entry name" value="Anticodon-bd"/>
</dbReference>
<feature type="binding site" evidence="6">
    <location>
        <begin position="258"/>
        <end position="259"/>
    </location>
    <ligand>
        <name>L-histidine</name>
        <dbReference type="ChEBI" id="CHEBI:57595"/>
    </ligand>
</feature>
<comment type="subunit">
    <text evidence="5">Homodimer.</text>
</comment>
<keyword evidence="2 5" id="KW-0547">Nucleotide-binding</keyword>
<dbReference type="PANTHER" id="PTHR43707">
    <property type="entry name" value="HISTIDYL-TRNA SYNTHETASE"/>
    <property type="match status" value="1"/>
</dbReference>
<dbReference type="Gene3D" id="3.40.50.800">
    <property type="entry name" value="Anticodon-binding domain"/>
    <property type="match status" value="1"/>
</dbReference>
<name>A0A7C6AGB7_UNCW3</name>
<dbReference type="InterPro" id="IPR036621">
    <property type="entry name" value="Anticodon-bd_dom_sf"/>
</dbReference>
<feature type="domain" description="Aminoacyl-transfer RNA synthetases class-II family profile" evidence="7">
    <location>
        <begin position="8"/>
        <end position="311"/>
    </location>
</feature>
<dbReference type="GO" id="GO:0006427">
    <property type="term" value="P:histidyl-tRNA aminoacylation"/>
    <property type="evidence" value="ECO:0007669"/>
    <property type="project" value="UniProtKB-UniRule"/>
</dbReference>
<proteinExistence type="inferred from homology"/>
<dbReference type="SUPFAM" id="SSF55681">
    <property type="entry name" value="Class II aaRS and biotin synthetases"/>
    <property type="match status" value="1"/>
</dbReference>
<comment type="subcellular location">
    <subcellularLocation>
        <location evidence="5">Cytoplasm</location>
    </subcellularLocation>
</comment>
<keyword evidence="5" id="KW-0963">Cytoplasm</keyword>
<dbReference type="Gene3D" id="3.30.930.10">
    <property type="entry name" value="Bira Bifunctional Protein, Domain 2"/>
    <property type="match status" value="1"/>
</dbReference>
<organism evidence="8">
    <name type="scientific">candidate division WOR-3 bacterium</name>
    <dbReference type="NCBI Taxonomy" id="2052148"/>
    <lineage>
        <taxon>Bacteria</taxon>
        <taxon>Bacteria division WOR-3</taxon>
    </lineage>
</organism>
<dbReference type="GO" id="GO:0004821">
    <property type="term" value="F:histidine-tRNA ligase activity"/>
    <property type="evidence" value="ECO:0007669"/>
    <property type="project" value="UniProtKB-UniRule"/>
</dbReference>
<keyword evidence="5" id="KW-0067">ATP-binding</keyword>
<dbReference type="CDD" id="cd00773">
    <property type="entry name" value="HisRS-like_core"/>
    <property type="match status" value="1"/>
</dbReference>
<feature type="binding site" evidence="6">
    <location>
        <position position="123"/>
    </location>
    <ligand>
        <name>L-histidine</name>
        <dbReference type="ChEBI" id="CHEBI:57595"/>
    </ligand>
</feature>
<reference evidence="8" key="1">
    <citation type="journal article" date="2020" name="mSystems">
        <title>Genome- and Community-Level Interaction Insights into Carbon Utilization and Element Cycling Functions of Hydrothermarchaeota in Hydrothermal Sediment.</title>
        <authorList>
            <person name="Zhou Z."/>
            <person name="Liu Y."/>
            <person name="Xu W."/>
            <person name="Pan J."/>
            <person name="Luo Z.H."/>
            <person name="Li M."/>
        </authorList>
    </citation>
    <scope>NUCLEOTIDE SEQUENCE [LARGE SCALE GENOMIC DNA]</scope>
    <source>
        <strain evidence="8">SpSt-783</strain>
    </source>
</reference>
<feature type="binding site" evidence="6">
    <location>
        <position position="127"/>
    </location>
    <ligand>
        <name>L-histidine</name>
        <dbReference type="ChEBI" id="CHEBI:57595"/>
    </ligand>
</feature>
<evidence type="ECO:0000256" key="3">
    <source>
        <dbReference type="ARBA" id="ARBA00023146"/>
    </source>
</evidence>
<dbReference type="EMBL" id="DTHJ01000130">
    <property type="protein sequence ID" value="HHS63138.1"/>
    <property type="molecule type" value="Genomic_DNA"/>
</dbReference>
<protein>
    <recommendedName>
        <fullName evidence="5">Histidine--tRNA ligase</fullName>
        <ecNumber evidence="5">6.1.1.21</ecNumber>
    </recommendedName>
    <alternativeName>
        <fullName evidence="5">Histidyl-tRNA synthetase</fullName>
        <shortName evidence="5">HisRS</shortName>
    </alternativeName>
</protein>
<evidence type="ECO:0000313" key="8">
    <source>
        <dbReference type="EMBL" id="HHS63138.1"/>
    </source>
</evidence>
<dbReference type="InterPro" id="IPR045864">
    <property type="entry name" value="aa-tRNA-synth_II/BPL/LPL"/>
</dbReference>
<evidence type="ECO:0000256" key="5">
    <source>
        <dbReference type="HAMAP-Rule" id="MF_00127"/>
    </source>
</evidence>
<dbReference type="InterPro" id="IPR004516">
    <property type="entry name" value="HisRS/HisZ"/>
</dbReference>
<dbReference type="InterPro" id="IPR006195">
    <property type="entry name" value="aa-tRNA-synth_II"/>
</dbReference>
<dbReference type="GO" id="GO:0005524">
    <property type="term" value="F:ATP binding"/>
    <property type="evidence" value="ECO:0007669"/>
    <property type="project" value="UniProtKB-UniRule"/>
</dbReference>
<dbReference type="HAMAP" id="MF_00127">
    <property type="entry name" value="His_tRNA_synth"/>
    <property type="match status" value="1"/>
</dbReference>
<dbReference type="EC" id="6.1.1.21" evidence="5"/>
<comment type="catalytic activity">
    <reaction evidence="4 5">
        <text>tRNA(His) + L-histidine + ATP = L-histidyl-tRNA(His) + AMP + diphosphate + H(+)</text>
        <dbReference type="Rhea" id="RHEA:17313"/>
        <dbReference type="Rhea" id="RHEA-COMP:9665"/>
        <dbReference type="Rhea" id="RHEA-COMP:9689"/>
        <dbReference type="ChEBI" id="CHEBI:15378"/>
        <dbReference type="ChEBI" id="CHEBI:30616"/>
        <dbReference type="ChEBI" id="CHEBI:33019"/>
        <dbReference type="ChEBI" id="CHEBI:57595"/>
        <dbReference type="ChEBI" id="CHEBI:78442"/>
        <dbReference type="ChEBI" id="CHEBI:78527"/>
        <dbReference type="ChEBI" id="CHEBI:456215"/>
        <dbReference type="EC" id="6.1.1.21"/>
    </reaction>
</comment>
<dbReference type="PANTHER" id="PTHR43707:SF1">
    <property type="entry name" value="HISTIDINE--TRNA LIGASE, MITOCHONDRIAL-RELATED"/>
    <property type="match status" value="1"/>
</dbReference>
<evidence type="ECO:0000259" key="7">
    <source>
        <dbReference type="PROSITE" id="PS50862"/>
    </source>
</evidence>
<dbReference type="AlphaFoldDB" id="A0A7C6AGB7"/>
<feature type="binding site" evidence="6">
    <location>
        <position position="254"/>
    </location>
    <ligand>
        <name>L-histidine</name>
        <dbReference type="ChEBI" id="CHEBI:57595"/>
    </ligand>
</feature>
<dbReference type="GO" id="GO:0005737">
    <property type="term" value="C:cytoplasm"/>
    <property type="evidence" value="ECO:0007669"/>
    <property type="project" value="UniProtKB-SubCell"/>
</dbReference>
<dbReference type="PROSITE" id="PS50862">
    <property type="entry name" value="AA_TRNA_LIGASE_II"/>
    <property type="match status" value="1"/>
</dbReference>
<dbReference type="InterPro" id="IPR041715">
    <property type="entry name" value="HisRS-like_core"/>
</dbReference>
<evidence type="ECO:0000256" key="2">
    <source>
        <dbReference type="ARBA" id="ARBA00022741"/>
    </source>
</evidence>
<gene>
    <name evidence="5" type="primary">hisS</name>
    <name evidence="8" type="ORF">ENV70_05965</name>
</gene>
<feature type="binding site" evidence="6">
    <location>
        <begin position="81"/>
        <end position="83"/>
    </location>
    <ligand>
        <name>L-histidine</name>
        <dbReference type="ChEBI" id="CHEBI:57595"/>
    </ligand>
</feature>
<dbReference type="NCBIfam" id="TIGR00442">
    <property type="entry name" value="hisS"/>
    <property type="match status" value="1"/>
</dbReference>
<evidence type="ECO:0000256" key="6">
    <source>
        <dbReference type="PIRSR" id="PIRSR001549-1"/>
    </source>
</evidence>
<keyword evidence="3 5" id="KW-0030">Aminoacyl-tRNA synthetase</keyword>
<dbReference type="SUPFAM" id="SSF52954">
    <property type="entry name" value="Class II aaRS ABD-related"/>
    <property type="match status" value="1"/>
</dbReference>
<accession>A0A7C6AGB7</accession>
<comment type="caution">
    <text evidence="8">The sequence shown here is derived from an EMBL/GenBank/DDBJ whole genome shotgun (WGS) entry which is preliminary data.</text>
</comment>
<dbReference type="Pfam" id="PF03129">
    <property type="entry name" value="HGTP_anticodon"/>
    <property type="match status" value="1"/>
</dbReference>
<feature type="binding site" evidence="6">
    <location>
        <position position="109"/>
    </location>
    <ligand>
        <name>L-histidine</name>
        <dbReference type="ChEBI" id="CHEBI:57595"/>
    </ligand>
</feature>
<dbReference type="PIRSF" id="PIRSF001549">
    <property type="entry name" value="His-tRNA_synth"/>
    <property type="match status" value="1"/>
</dbReference>
<keyword evidence="5 8" id="KW-0436">Ligase</keyword>
<sequence>MIKYQRPRGTRDIFGTELERIELINQKARNFFKLNGFLEIKTPTFESIELFVRSIGEHTDIVEKEMYTFEHDKKLFVLRPEGTASVLRAILENNINLPGRFLYVGWMFRKEKPQKGRYREFLQIGIELIGESAPFYDAECINLARTFLNTVGAKNFFIELNSIGCSKCRQEYKKMLGAFLKSKTDNLCVDCQRRFEKNFLRIFDCKNDNCQKIYDETPKITDNLCPDCQAHYLKTKEFLKKMEIEFTENKKLVRGLDYYTRTVFELKLKGLGAQDTIVAGGRYDLLMKELGGNETPCIGWAMGVERMLLALPENMPEIKENKRFFIAVMGEDLFDDGLKLRDIIINRGGICIIGNPLDKIKSQLKDANHYRADYVIIYGEDEAKKGVYTIKNMLSGEQKEISKKDLDNYLNILMKL</sequence>